<reference evidence="1 2" key="1">
    <citation type="submission" date="2018-11" db="EMBL/GenBank/DDBJ databases">
        <title>Genome sequences of Natronomonas sp. CBA1133.</title>
        <authorList>
            <person name="Roh S.W."/>
            <person name="Cha I.-T."/>
        </authorList>
    </citation>
    <scope>NUCLEOTIDE SEQUENCE [LARGE SCALE GENOMIC DNA]</scope>
    <source>
        <strain evidence="1 2">CBA1133</strain>
    </source>
</reference>
<accession>A0AAJ4UUW8</accession>
<dbReference type="EMBL" id="RJJC01000001">
    <property type="protein sequence ID" value="RNJ25254.1"/>
    <property type="molecule type" value="Genomic_DNA"/>
</dbReference>
<evidence type="ECO:0000313" key="1">
    <source>
        <dbReference type="EMBL" id="RNJ25254.1"/>
    </source>
</evidence>
<comment type="caution">
    <text evidence="1">The sequence shown here is derived from an EMBL/GenBank/DDBJ whole genome shotgun (WGS) entry which is preliminary data.</text>
</comment>
<gene>
    <name evidence="1" type="ORF">Nmn1133_00030</name>
</gene>
<dbReference type="InterPro" id="IPR058320">
    <property type="entry name" value="DUF8007"/>
</dbReference>
<evidence type="ECO:0000313" key="2">
    <source>
        <dbReference type="Proteomes" id="UP000270581"/>
    </source>
</evidence>
<name>A0AAJ4UUW8_9EURY</name>
<dbReference type="Pfam" id="PF26029">
    <property type="entry name" value="DUF8007"/>
    <property type="match status" value="1"/>
</dbReference>
<proteinExistence type="predicted"/>
<organism evidence="1 2">
    <name type="scientific">Halosegnis longus</name>
    <dbReference type="NCBI Taxonomy" id="2216012"/>
    <lineage>
        <taxon>Archaea</taxon>
        <taxon>Methanobacteriati</taxon>
        <taxon>Methanobacteriota</taxon>
        <taxon>Stenosarchaea group</taxon>
        <taxon>Halobacteria</taxon>
        <taxon>Halobacteriales</taxon>
        <taxon>Natronomonadaceae</taxon>
        <taxon>Halosegnis</taxon>
    </lineage>
</organism>
<dbReference type="Proteomes" id="UP000270581">
    <property type="component" value="Unassembled WGS sequence"/>
</dbReference>
<keyword evidence="2" id="KW-1185">Reference proteome</keyword>
<sequence>MGGKKVESCGRCAMSTTSDLLDDPADPYEGGIEVDEQDARRVSPAAWLEGVKDRLDAWATRVTYGR</sequence>
<protein>
    <submittedName>
        <fullName evidence="1">Uncharacterized protein</fullName>
    </submittedName>
</protein>
<dbReference type="AlphaFoldDB" id="A0AAJ4UUW8"/>